<comment type="similarity">
    <text evidence="1">Belongs to the MlaA family.</text>
</comment>
<dbReference type="InterPro" id="IPR007428">
    <property type="entry name" value="MlaA"/>
</dbReference>
<dbReference type="GO" id="GO:0016020">
    <property type="term" value="C:membrane"/>
    <property type="evidence" value="ECO:0007669"/>
    <property type="project" value="InterPro"/>
</dbReference>
<dbReference type="AlphaFoldDB" id="A0A9X4MHB5"/>
<evidence type="ECO:0000256" key="1">
    <source>
        <dbReference type="ARBA" id="ARBA00010634"/>
    </source>
</evidence>
<evidence type="ECO:0000313" key="4">
    <source>
        <dbReference type="Proteomes" id="UP001154240"/>
    </source>
</evidence>
<dbReference type="EMBL" id="JAPHEH010000001">
    <property type="protein sequence ID" value="MDG4476388.1"/>
    <property type="molecule type" value="Genomic_DNA"/>
</dbReference>
<accession>A0A9X4MHB5</accession>
<keyword evidence="2" id="KW-0732">Signal</keyword>
<keyword evidence="4" id="KW-1185">Reference proteome</keyword>
<gene>
    <name evidence="3" type="ORF">OLX77_09495</name>
</gene>
<protein>
    <submittedName>
        <fullName evidence="3">VacJ family lipoprotein</fullName>
    </submittedName>
</protein>
<dbReference type="PRINTS" id="PR01805">
    <property type="entry name" value="VACJLIPOPROT"/>
</dbReference>
<dbReference type="PANTHER" id="PTHR30035:SF3">
    <property type="entry name" value="INTERMEMBRANE PHOSPHOLIPID TRANSPORT SYSTEM LIPOPROTEIN MLAA"/>
    <property type="match status" value="1"/>
</dbReference>
<dbReference type="GO" id="GO:0120010">
    <property type="term" value="P:intermembrane phospholipid transfer"/>
    <property type="evidence" value="ECO:0007669"/>
    <property type="project" value="TreeGrafter"/>
</dbReference>
<reference evidence="3" key="2">
    <citation type="submission" date="2022-10" db="EMBL/GenBank/DDBJ databases">
        <authorList>
            <person name="Aronson H.S."/>
        </authorList>
    </citation>
    <scope>NUCLEOTIDE SEQUENCE</scope>
    <source>
        <strain evidence="3">RS19-109</strain>
    </source>
</reference>
<sequence length="338" mass="37035">MALGQEFTLDDESALGNGQDIALASDPLEPMNRVFFHFNDKLYFWVLKPASQGYAYILAEDVRMCVRSFFKNLLAPVRIVNNLLQGKVADSGVETARFILNSTLGIAGLADTAKNEFGLSPKDEDLGQTMGVYGIGEGIYICWPVFGPSNVRDTLGLAGDFFLSPISYLAMSDTGAGVAVNTGREVNNTSLTIGDYEDFKESAIDPYIALRDAYRQYRNKKISDIAVGGDSVYISSLAKTEKTYVQVMPGPIESDVESVPVASDDFFVQVGTSVDAEQVLAMRQTLLAMNEEPVVTVYDRGDYNFYALQVPAGKKFEFAKQEEQKLCAVGFSEARVVQ</sequence>
<dbReference type="Pfam" id="PF04333">
    <property type="entry name" value="MlaA"/>
    <property type="match status" value="1"/>
</dbReference>
<name>A0A9X4MHB5_9BACT</name>
<dbReference type="RefSeq" id="WP_307634071.1">
    <property type="nucleotide sequence ID" value="NZ_JAPHEH010000001.1"/>
</dbReference>
<dbReference type="Proteomes" id="UP001154240">
    <property type="component" value="Unassembled WGS sequence"/>
</dbReference>
<organism evidence="3 4">
    <name type="scientific">Thiovibrio frasassiensis</name>
    <dbReference type="NCBI Taxonomy" id="2984131"/>
    <lineage>
        <taxon>Bacteria</taxon>
        <taxon>Pseudomonadati</taxon>
        <taxon>Thermodesulfobacteriota</taxon>
        <taxon>Desulfobulbia</taxon>
        <taxon>Desulfobulbales</taxon>
        <taxon>Thiovibrionaceae</taxon>
        <taxon>Thiovibrio</taxon>
    </lineage>
</organism>
<evidence type="ECO:0000256" key="2">
    <source>
        <dbReference type="ARBA" id="ARBA00022729"/>
    </source>
</evidence>
<dbReference type="PANTHER" id="PTHR30035">
    <property type="entry name" value="LIPOPROTEIN VACJ-RELATED"/>
    <property type="match status" value="1"/>
</dbReference>
<keyword evidence="3" id="KW-0449">Lipoprotein</keyword>
<proteinExistence type="inferred from homology"/>
<comment type="caution">
    <text evidence="3">The sequence shown here is derived from an EMBL/GenBank/DDBJ whole genome shotgun (WGS) entry which is preliminary data.</text>
</comment>
<reference evidence="3" key="1">
    <citation type="journal article" date="2022" name="bioRxiv">
        <title>Thiovibrio frasassiensisgen. nov., sp. nov., an autotrophic, elemental sulfur disproportionating bacterium isolated from sulfidic karst sediment, and proposal of Thiovibrionaceae fam. nov.</title>
        <authorList>
            <person name="Aronson H."/>
            <person name="Thomas C."/>
            <person name="Bhattacharyya M."/>
            <person name="Eckstein S."/>
            <person name="Jensen S."/>
            <person name="Barco R."/>
            <person name="Macalady J."/>
            <person name="Amend J."/>
        </authorList>
    </citation>
    <scope>NUCLEOTIDE SEQUENCE</scope>
    <source>
        <strain evidence="3">RS19-109</strain>
    </source>
</reference>
<evidence type="ECO:0000313" key="3">
    <source>
        <dbReference type="EMBL" id="MDG4476388.1"/>
    </source>
</evidence>